<evidence type="ECO:0000313" key="2">
    <source>
        <dbReference type="EMBL" id="AMX22097.1"/>
    </source>
</evidence>
<protein>
    <submittedName>
        <fullName evidence="2">LAGLIDADG endonuclease</fullName>
    </submittedName>
</protein>
<dbReference type="GO" id="GO:0005739">
    <property type="term" value="C:mitochondrion"/>
    <property type="evidence" value="ECO:0007669"/>
    <property type="project" value="UniProtKB-ARBA"/>
</dbReference>
<dbReference type="PANTHER" id="PTHR36181:SF4">
    <property type="entry name" value="LAGLIDADG ENDONUCLEASE"/>
    <property type="match status" value="1"/>
</dbReference>
<keyword evidence="2" id="KW-0496">Mitochondrion</keyword>
<dbReference type="SUPFAM" id="SSF55608">
    <property type="entry name" value="Homing endonucleases"/>
    <property type="match status" value="2"/>
</dbReference>
<dbReference type="GO" id="GO:0004519">
    <property type="term" value="F:endonuclease activity"/>
    <property type="evidence" value="ECO:0007669"/>
    <property type="project" value="UniProtKB-KW"/>
</dbReference>
<reference evidence="2" key="1">
    <citation type="journal article" date="2016" name="PLoS ONE">
        <title>Intron Derived Size Polymorphism in the Mitochondrial Genomes of Closely Related Chrysoporthe Species.</title>
        <authorList>
            <person name="Kanzi A.M."/>
            <person name="Wingfield B.D."/>
            <person name="Steenkamp E.T."/>
            <person name="Naidoo S."/>
            <person name="van der Merwe N.A."/>
        </authorList>
    </citation>
    <scope>NUCLEOTIDE SEQUENCE</scope>
</reference>
<dbReference type="InterPro" id="IPR051289">
    <property type="entry name" value="LAGLIDADG_Endonuclease"/>
</dbReference>
<feature type="domain" description="Homing endonuclease LAGLIDADG" evidence="1">
    <location>
        <begin position="39"/>
        <end position="140"/>
    </location>
</feature>
<organism evidence="2">
    <name type="scientific">Chrysoporthe austroafricana</name>
    <dbReference type="NCBI Taxonomy" id="354353"/>
    <lineage>
        <taxon>Eukaryota</taxon>
        <taxon>Fungi</taxon>
        <taxon>Dikarya</taxon>
        <taxon>Ascomycota</taxon>
        <taxon>Pezizomycotina</taxon>
        <taxon>Sordariomycetes</taxon>
        <taxon>Sordariomycetidae</taxon>
        <taxon>Diaporthales</taxon>
        <taxon>Cryphonectriaceae</taxon>
        <taxon>Cryphonectria-Endothia species complex</taxon>
        <taxon>Chrysoporthe</taxon>
    </lineage>
</organism>
<evidence type="ECO:0000259" key="1">
    <source>
        <dbReference type="Pfam" id="PF00961"/>
    </source>
</evidence>
<dbReference type="EMBL" id="KT380883">
    <property type="protein sequence ID" value="AMX22097.1"/>
    <property type="molecule type" value="Genomic_DNA"/>
</dbReference>
<dbReference type="AlphaFoldDB" id="A0A191MWR3"/>
<keyword evidence="2" id="KW-0540">Nuclease</keyword>
<accession>A0A191MWR3</accession>
<name>A0A191MWR3_9PEZI</name>
<dbReference type="GeneID" id="31078139"/>
<geneLocation type="mitochondrion" evidence="2"/>
<dbReference type="RefSeq" id="YP_009262022.1">
    <property type="nucleotide sequence ID" value="NC_030522.1"/>
</dbReference>
<keyword evidence="2" id="KW-0378">Hydrolase</keyword>
<proteinExistence type="predicted"/>
<keyword evidence="2" id="KW-0255">Endonuclease</keyword>
<dbReference type="Pfam" id="PF00961">
    <property type="entry name" value="LAGLIDADG_1"/>
    <property type="match status" value="2"/>
</dbReference>
<gene>
    <name evidence="2" type="primary">orf329</name>
</gene>
<feature type="domain" description="Homing endonuclease LAGLIDADG" evidence="1">
    <location>
        <begin position="198"/>
        <end position="298"/>
    </location>
</feature>
<dbReference type="FunFam" id="3.10.28.10:FF:000010">
    <property type="entry name" value="LAGLIDADG homing endonuclease I-LtrII"/>
    <property type="match status" value="1"/>
</dbReference>
<sequence>MGRIIHLTKLWYNTGNLNNSINDSYHQDELKNLNPFWVTGLIDGEGAFTISIFKSADRKTGWHIRPSFSIELHNKDLAILLSLLSFFSVGNIRTRSHNEQSSIYSVNSVEELSRVIIPFFDKYPLLTKKRADFILFKQVVTIMNNKQHLTLEGLNKIIEIRASMNKGLSKILSDNFSNLIPMARPCVELNGTIDPYWLAGFTNAEGCFFINISKSKTIQGYSVQLKFVLTQHSKDKQLMEYIGIYLGCGRYEARSGGKLAGSLVVSKLSDLSGKIIPFFDKYLILGNKRKDYADFKRATDILMKKAHLTGEGLAEIRNIKRGMNRGRED</sequence>
<dbReference type="InterPro" id="IPR027434">
    <property type="entry name" value="Homing_endonucl"/>
</dbReference>
<dbReference type="Gene3D" id="3.10.28.10">
    <property type="entry name" value="Homing endonucleases"/>
    <property type="match status" value="2"/>
</dbReference>
<dbReference type="InterPro" id="IPR004860">
    <property type="entry name" value="LAGLIDADG_dom"/>
</dbReference>
<dbReference type="PANTHER" id="PTHR36181">
    <property type="entry name" value="INTRON-ENCODED ENDONUCLEASE AI3-RELATED"/>
    <property type="match status" value="1"/>
</dbReference>